<feature type="region of interest" description="Disordered" evidence="2">
    <location>
        <begin position="1"/>
        <end position="31"/>
    </location>
</feature>
<protein>
    <submittedName>
        <fullName evidence="3">Uncharacterized protein</fullName>
    </submittedName>
</protein>
<name>A0A1H7PDT8_STIAU</name>
<accession>A0A1H7PDT8</accession>
<proteinExistence type="predicted"/>
<evidence type="ECO:0000256" key="2">
    <source>
        <dbReference type="SAM" id="MobiDB-lite"/>
    </source>
</evidence>
<gene>
    <name evidence="3" type="ORF">SAMN05444354_105260</name>
</gene>
<keyword evidence="1" id="KW-0175">Coiled coil</keyword>
<evidence type="ECO:0000313" key="4">
    <source>
        <dbReference type="Proteomes" id="UP000182719"/>
    </source>
</evidence>
<organism evidence="3 4">
    <name type="scientific">Stigmatella aurantiaca</name>
    <dbReference type="NCBI Taxonomy" id="41"/>
    <lineage>
        <taxon>Bacteria</taxon>
        <taxon>Pseudomonadati</taxon>
        <taxon>Myxococcota</taxon>
        <taxon>Myxococcia</taxon>
        <taxon>Myxococcales</taxon>
        <taxon>Cystobacterineae</taxon>
        <taxon>Archangiaceae</taxon>
        <taxon>Stigmatella</taxon>
    </lineage>
</organism>
<evidence type="ECO:0000313" key="3">
    <source>
        <dbReference type="EMBL" id="SEL33940.1"/>
    </source>
</evidence>
<reference evidence="4" key="1">
    <citation type="submission" date="2016-10" db="EMBL/GenBank/DDBJ databases">
        <authorList>
            <person name="Varghese N."/>
            <person name="Submissions S."/>
        </authorList>
    </citation>
    <scope>NUCLEOTIDE SEQUENCE [LARGE SCALE GENOMIC DNA]</scope>
    <source>
        <strain evidence="4">DSM 17044</strain>
    </source>
</reference>
<evidence type="ECO:0000256" key="1">
    <source>
        <dbReference type="SAM" id="Coils"/>
    </source>
</evidence>
<dbReference type="Proteomes" id="UP000182719">
    <property type="component" value="Unassembled WGS sequence"/>
</dbReference>
<keyword evidence="4" id="KW-1185">Reference proteome</keyword>
<feature type="coiled-coil region" evidence="1">
    <location>
        <begin position="34"/>
        <end position="61"/>
    </location>
</feature>
<dbReference type="AlphaFoldDB" id="A0A1H7PDT8"/>
<dbReference type="EMBL" id="FOAP01000005">
    <property type="protein sequence ID" value="SEL33940.1"/>
    <property type="molecule type" value="Genomic_DNA"/>
</dbReference>
<sequence length="69" mass="8093">MIREHERKLADYRKDPVSQDNKGLLKDQPPEIQKRIVEGRIRELEKQLEKQKSELKKIDEALRASPGEG</sequence>